<organism evidence="2 3">
    <name type="scientific">Pyxidicoccus parkwayensis</name>
    <dbReference type="NCBI Taxonomy" id="2813578"/>
    <lineage>
        <taxon>Bacteria</taxon>
        <taxon>Pseudomonadati</taxon>
        <taxon>Myxococcota</taxon>
        <taxon>Myxococcia</taxon>
        <taxon>Myxococcales</taxon>
        <taxon>Cystobacterineae</taxon>
        <taxon>Myxococcaceae</taxon>
        <taxon>Pyxidicoccus</taxon>
    </lineage>
</organism>
<protein>
    <recommendedName>
        <fullName evidence="4">Phasin domain-containing protein</fullName>
    </recommendedName>
</protein>
<dbReference type="Proteomes" id="UP000662747">
    <property type="component" value="Chromosome"/>
</dbReference>
<evidence type="ECO:0008006" key="4">
    <source>
        <dbReference type="Google" id="ProtNLM"/>
    </source>
</evidence>
<accession>A0ABX7NTZ2</accession>
<feature type="region of interest" description="Disordered" evidence="1">
    <location>
        <begin position="1"/>
        <end position="47"/>
    </location>
</feature>
<evidence type="ECO:0000256" key="1">
    <source>
        <dbReference type="SAM" id="MobiDB-lite"/>
    </source>
</evidence>
<evidence type="ECO:0000313" key="3">
    <source>
        <dbReference type="Proteomes" id="UP000662747"/>
    </source>
</evidence>
<evidence type="ECO:0000313" key="2">
    <source>
        <dbReference type="EMBL" id="QSQ21958.1"/>
    </source>
</evidence>
<gene>
    <name evidence="2" type="ORF">JY651_43590</name>
</gene>
<keyword evidence="3" id="KW-1185">Reference proteome</keyword>
<proteinExistence type="predicted"/>
<dbReference type="RefSeq" id="WP_206723535.1">
    <property type="nucleotide sequence ID" value="NZ_CP071090.1"/>
</dbReference>
<sequence length="147" mass="15069">MSNDANPETPSPKPPGNGLPTLRRVDGGPSSPGFPRPPLRADAPPAQRPALALAQEMVAHAAATAVADATNYLRSVGTLTTASMAACTKLMLQSKDPAYGDLMGQMNQTLSAAAQTFEDIGLRAATILSLFSPSAPPSNPPPPPDKA</sequence>
<dbReference type="EMBL" id="CP071090">
    <property type="protein sequence ID" value="QSQ21958.1"/>
    <property type="molecule type" value="Genomic_DNA"/>
</dbReference>
<reference evidence="2 3" key="1">
    <citation type="submission" date="2021-02" db="EMBL/GenBank/DDBJ databases">
        <title>De Novo genome assembly of isolated myxobacteria.</title>
        <authorList>
            <person name="Stevens D.C."/>
        </authorList>
    </citation>
    <scope>NUCLEOTIDE SEQUENCE [LARGE SCALE GENOMIC DNA]</scope>
    <source>
        <strain evidence="3">SCPEA02</strain>
    </source>
</reference>
<name>A0ABX7NTZ2_9BACT</name>